<evidence type="ECO:0000259" key="2">
    <source>
        <dbReference type="Pfam" id="PF26309"/>
    </source>
</evidence>
<proteinExistence type="predicted"/>
<reference evidence="3 4" key="1">
    <citation type="submission" date="2024-09" db="EMBL/GenBank/DDBJ databases">
        <authorList>
            <person name="Sun Q."/>
            <person name="Mori K."/>
        </authorList>
    </citation>
    <scope>NUCLEOTIDE SEQUENCE [LARGE SCALE GENOMIC DNA]</scope>
    <source>
        <strain evidence="3 4">JCM 13503</strain>
    </source>
</reference>
<feature type="region of interest" description="Disordered" evidence="1">
    <location>
        <begin position="1"/>
        <end position="20"/>
    </location>
</feature>
<protein>
    <recommendedName>
        <fullName evidence="2">DUF8082 domain-containing protein</fullName>
    </recommendedName>
</protein>
<comment type="caution">
    <text evidence="3">The sequence shown here is derived from an EMBL/GenBank/DDBJ whole genome shotgun (WGS) entry which is preliminary data.</text>
</comment>
<organism evidence="3 4">
    <name type="scientific">Deinococcus oregonensis</name>
    <dbReference type="NCBI Taxonomy" id="1805970"/>
    <lineage>
        <taxon>Bacteria</taxon>
        <taxon>Thermotogati</taxon>
        <taxon>Deinococcota</taxon>
        <taxon>Deinococci</taxon>
        <taxon>Deinococcales</taxon>
        <taxon>Deinococcaceae</taxon>
        <taxon>Deinococcus</taxon>
    </lineage>
</organism>
<dbReference type="Pfam" id="PF26309">
    <property type="entry name" value="DUF8082"/>
    <property type="match status" value="1"/>
</dbReference>
<evidence type="ECO:0000313" key="3">
    <source>
        <dbReference type="EMBL" id="MFB9992147.1"/>
    </source>
</evidence>
<keyword evidence="4" id="KW-1185">Reference proteome</keyword>
<dbReference type="RefSeq" id="WP_380008486.1">
    <property type="nucleotide sequence ID" value="NZ_JBHLYR010000031.1"/>
</dbReference>
<feature type="domain" description="DUF8082" evidence="2">
    <location>
        <begin position="83"/>
        <end position="140"/>
    </location>
</feature>
<gene>
    <name evidence="3" type="ORF">ACFFLM_09265</name>
</gene>
<accession>A0ABV6AXB2</accession>
<evidence type="ECO:0000256" key="1">
    <source>
        <dbReference type="SAM" id="MobiDB-lite"/>
    </source>
</evidence>
<dbReference type="InterPro" id="IPR058395">
    <property type="entry name" value="DUF8082"/>
</dbReference>
<evidence type="ECO:0000313" key="4">
    <source>
        <dbReference type="Proteomes" id="UP001589733"/>
    </source>
</evidence>
<name>A0ABV6AXB2_9DEIO</name>
<sequence length="145" mass="15871">MTAPTGQPNPTGPLSWPSDLQDSTPLPFNVWRVMHQVNGQRDAMEVARLARVSLPEVLDAVTQAGRWSGRAAQREQPVTEQALKEIQQCLMVVVGPMGEFMVDDALEDLGEDSVTLSQLLGHLATQLGESRVQAFVRQLRARGIA</sequence>
<dbReference type="Proteomes" id="UP001589733">
    <property type="component" value="Unassembled WGS sequence"/>
</dbReference>
<dbReference type="EMBL" id="JBHLYR010000031">
    <property type="protein sequence ID" value="MFB9992147.1"/>
    <property type="molecule type" value="Genomic_DNA"/>
</dbReference>